<keyword evidence="2" id="KW-1185">Reference proteome</keyword>
<dbReference type="Proteomes" id="UP000016057">
    <property type="component" value="Unassembled WGS sequence"/>
</dbReference>
<dbReference type="OrthoDB" id="2989832at2"/>
<dbReference type="EMBL" id="AMYT01000007">
    <property type="protein sequence ID" value="EKU27868.1"/>
    <property type="molecule type" value="Genomic_DNA"/>
</dbReference>
<evidence type="ECO:0008006" key="3">
    <source>
        <dbReference type="Google" id="ProtNLM"/>
    </source>
</evidence>
<accession>K8ZMU2</accession>
<name>K8ZMU2_9ENTE</name>
<protein>
    <recommendedName>
        <fullName evidence="3">PepSY domain-containing protein</fullName>
    </recommendedName>
</protein>
<organism evidence="1 2">
    <name type="scientific">Catellicoccus marimammalium M35/04/3</name>
    <dbReference type="NCBI Taxonomy" id="1234409"/>
    <lineage>
        <taxon>Bacteria</taxon>
        <taxon>Bacillati</taxon>
        <taxon>Bacillota</taxon>
        <taxon>Bacilli</taxon>
        <taxon>Lactobacillales</taxon>
        <taxon>Enterococcaceae</taxon>
        <taxon>Catellicoccus</taxon>
    </lineage>
</organism>
<dbReference type="STRING" id="1234409.C683_0127"/>
<evidence type="ECO:0000313" key="1">
    <source>
        <dbReference type="EMBL" id="EKU27868.1"/>
    </source>
</evidence>
<sequence length="108" mass="12521">MREMEKKEFIGLTLLSSAVVAGGAYLGHRYYEKNRPHWLLNRLKKELSQYGTIENSWINCTPVTTKDFGEVHTGYHGGIALKEENQPLTYYEFFIDKKTGELIEFTTK</sequence>
<dbReference type="RefSeq" id="WP_009488293.1">
    <property type="nucleotide sequence ID" value="NZ_AMYT01000007.1"/>
</dbReference>
<gene>
    <name evidence="1" type="ORF">C683_0127</name>
</gene>
<reference evidence="1 2" key="1">
    <citation type="journal article" date="2013" name="Genome Announc.">
        <title>Draft Genome Sequence of Catellicoccus marimammalium, a Novel Species Commonly Found in Gull Feces.</title>
        <authorList>
            <person name="Weigand M.R."/>
            <person name="Ryu H."/>
            <person name="Bozcek L."/>
            <person name="Konstantinidis K.T."/>
            <person name="Santo Domingo J.W."/>
        </authorList>
    </citation>
    <scope>NUCLEOTIDE SEQUENCE [LARGE SCALE GENOMIC DNA]</scope>
    <source>
        <strain evidence="1 2">M35/04/3</strain>
    </source>
</reference>
<dbReference type="AlphaFoldDB" id="K8ZMU2"/>
<evidence type="ECO:0000313" key="2">
    <source>
        <dbReference type="Proteomes" id="UP000016057"/>
    </source>
</evidence>
<proteinExistence type="predicted"/>
<comment type="caution">
    <text evidence="1">The sequence shown here is derived from an EMBL/GenBank/DDBJ whole genome shotgun (WGS) entry which is preliminary data.</text>
</comment>